<accession>K6Y497</accession>
<protein>
    <recommendedName>
        <fullName evidence="3">Lipoprotein</fullName>
    </recommendedName>
</protein>
<reference evidence="1 2" key="1">
    <citation type="journal article" date="2017" name="Antonie Van Leeuwenhoek">
        <title>Rhizobium rhizosphaerae sp. nov., a novel species isolated from rice rhizosphere.</title>
        <authorList>
            <person name="Zhao J.J."/>
            <person name="Zhang J."/>
            <person name="Zhang R.J."/>
            <person name="Zhang C.W."/>
            <person name="Yin H.Q."/>
            <person name="Zhang X.X."/>
        </authorList>
    </citation>
    <scope>NUCLEOTIDE SEQUENCE [LARGE SCALE GENOMIC DNA]</scope>
    <source>
        <strain evidence="1 2">E3</strain>
    </source>
</reference>
<evidence type="ECO:0000313" key="2">
    <source>
        <dbReference type="Proteomes" id="UP000006334"/>
    </source>
</evidence>
<evidence type="ECO:0008006" key="3">
    <source>
        <dbReference type="Google" id="ProtNLM"/>
    </source>
</evidence>
<dbReference type="Proteomes" id="UP000006334">
    <property type="component" value="Unassembled WGS sequence"/>
</dbReference>
<dbReference type="STRING" id="1127673.GLIP_0440"/>
<evidence type="ECO:0000313" key="1">
    <source>
        <dbReference type="EMBL" id="GAC13087.1"/>
    </source>
</evidence>
<dbReference type="OrthoDB" id="9829474at2"/>
<dbReference type="EMBL" id="BAEN01000014">
    <property type="protein sequence ID" value="GAC13087.1"/>
    <property type="molecule type" value="Genomic_DNA"/>
</dbReference>
<name>K6Y497_9ALTE</name>
<dbReference type="RefSeq" id="WP_008842907.1">
    <property type="nucleotide sequence ID" value="NZ_BAEN01000014.1"/>
</dbReference>
<dbReference type="PROSITE" id="PS51257">
    <property type="entry name" value="PROKAR_LIPOPROTEIN"/>
    <property type="match status" value="1"/>
</dbReference>
<gene>
    <name evidence="1" type="ORF">GLIP_0440</name>
</gene>
<dbReference type="AlphaFoldDB" id="K6Y497"/>
<sequence length="319" mass="36711">MFVFVRHRIILLLSVVIAISGCTTQISYSQEELNEIERHNDLLGNAEQFVHANLYTGMIHVRATNLRDWNQLLITYSCTAESEHKQLDKSYQNNHPVFSDAMKILAERENLFMLESEQAVLTDISQLAYRLFSISYAKGYARQIELADQVSPGIRDELCDGNIGDVDPNFLGYRNTVVWHSFETPLLQNNNGLVAHAENGDRAFQILLEQQYLQFDALVYSHAYQRTDAYQTLFFEVNKFENVQQYGDQVSQMSSLLAGTEQHNKHNDFAYLVLSSGYHWGMMSILALLEEEYPRVHELKKQQATQLIESTLTELDKNV</sequence>
<keyword evidence="2" id="KW-1185">Reference proteome</keyword>
<proteinExistence type="predicted"/>
<organism evidence="1 2">
    <name type="scientific">Aliiglaciecola lipolytica E3</name>
    <dbReference type="NCBI Taxonomy" id="1127673"/>
    <lineage>
        <taxon>Bacteria</taxon>
        <taxon>Pseudomonadati</taxon>
        <taxon>Pseudomonadota</taxon>
        <taxon>Gammaproteobacteria</taxon>
        <taxon>Alteromonadales</taxon>
        <taxon>Alteromonadaceae</taxon>
        <taxon>Aliiglaciecola</taxon>
    </lineage>
</organism>
<comment type="caution">
    <text evidence="1">The sequence shown here is derived from an EMBL/GenBank/DDBJ whole genome shotgun (WGS) entry which is preliminary data.</text>
</comment>